<evidence type="ECO:0000256" key="1">
    <source>
        <dbReference type="SAM" id="MobiDB-lite"/>
    </source>
</evidence>
<sequence length="573" mass="63420">MRRIEKTAFRFAAGCIVSAKRHARRRHAQRDIPEEPVVSDSIPESWKGMIGDDTQVDPDISSLRSSGASTTPASTSLDKIRSQLAAMQNENRLTVEAAKQAAEQRRWEELMKEQQEQDTLRAGLDSTPQKSRDDALTKMICGEYARLNKPNEAFRIGKEVMDGVAQRSHLQQRRRFNDADEVLRKTKNGVDTQRYMKLAFPKPSEQTARLVDVVRNMQTTWSAEREKLLPACSPSHGPADGGDGNGDVDSAAATQLAWLTVLEGLSDEDVRTLWEAEVLDTETISALLSSSGPATAARAEDDNAPAAAATGDSDAAYLRLNEKIRLIQQLHYLQEITNTIRETELGDVPPIDLAPTIVKAQRREYDNVAAEELRLLERYEESPVMHVHLKAATDAQGKVETATDSVGVPAALLDRILIPSNSFLNAVAQTDAPLRRSMEQLERIKRETLLDPSFQEAVRFAHTVEEASVAPHLRGGGDAGLVAGADDARAPSQTARRSVSKRERRAARAKEVRGPMARSPYSPEVVPYFYNDVRSIVPPRGAFNLPNPTPTKAERAALRGRRRRMRNGARYAK</sequence>
<reference evidence="2 3" key="1">
    <citation type="journal article" date="2021" name="MBio">
        <title>A New Model Trypanosomatid, Novymonas esmeraldas: Genomic Perception of Its 'Candidatus Pandoraea novymonadis' Endosymbiont.</title>
        <authorList>
            <person name="Zakharova A."/>
            <person name="Saura A."/>
            <person name="Butenko A."/>
            <person name="Podesvova L."/>
            <person name="Warmusova S."/>
            <person name="Kostygov A.Y."/>
            <person name="Nenarokova A."/>
            <person name="Lukes J."/>
            <person name="Opperdoes F.R."/>
            <person name="Yurchenko V."/>
        </authorList>
    </citation>
    <scope>NUCLEOTIDE SEQUENCE [LARGE SCALE GENOMIC DNA]</scope>
    <source>
        <strain evidence="2 3">E262AT.01</strain>
    </source>
</reference>
<proteinExistence type="predicted"/>
<dbReference type="AlphaFoldDB" id="A0AAW0EN95"/>
<name>A0AAW0EN95_9TRYP</name>
<gene>
    <name evidence="2" type="ORF">NESM_000385500</name>
</gene>
<protein>
    <submittedName>
        <fullName evidence="2">Uncharacterized protein</fullName>
    </submittedName>
</protein>
<feature type="region of interest" description="Disordered" evidence="1">
    <location>
        <begin position="540"/>
        <end position="573"/>
    </location>
</feature>
<evidence type="ECO:0000313" key="3">
    <source>
        <dbReference type="Proteomes" id="UP001430356"/>
    </source>
</evidence>
<comment type="caution">
    <text evidence="2">The sequence shown here is derived from an EMBL/GenBank/DDBJ whole genome shotgun (WGS) entry which is preliminary data.</text>
</comment>
<evidence type="ECO:0000313" key="2">
    <source>
        <dbReference type="EMBL" id="KAK7194666.1"/>
    </source>
</evidence>
<feature type="region of interest" description="Disordered" evidence="1">
    <location>
        <begin position="22"/>
        <end position="57"/>
    </location>
</feature>
<dbReference type="EMBL" id="JAECZO010000040">
    <property type="protein sequence ID" value="KAK7194666.1"/>
    <property type="molecule type" value="Genomic_DNA"/>
</dbReference>
<feature type="compositionally biased region" description="Basic residues" evidence="1">
    <location>
        <begin position="558"/>
        <end position="573"/>
    </location>
</feature>
<organism evidence="2 3">
    <name type="scientific">Novymonas esmeraldas</name>
    <dbReference type="NCBI Taxonomy" id="1808958"/>
    <lineage>
        <taxon>Eukaryota</taxon>
        <taxon>Discoba</taxon>
        <taxon>Euglenozoa</taxon>
        <taxon>Kinetoplastea</taxon>
        <taxon>Metakinetoplastina</taxon>
        <taxon>Trypanosomatida</taxon>
        <taxon>Trypanosomatidae</taxon>
        <taxon>Novymonas</taxon>
    </lineage>
</organism>
<accession>A0AAW0EN95</accession>
<keyword evidence="3" id="KW-1185">Reference proteome</keyword>
<feature type="region of interest" description="Disordered" evidence="1">
    <location>
        <begin position="480"/>
        <end position="517"/>
    </location>
</feature>
<dbReference type="Proteomes" id="UP001430356">
    <property type="component" value="Unassembled WGS sequence"/>
</dbReference>
<feature type="region of interest" description="Disordered" evidence="1">
    <location>
        <begin position="113"/>
        <end position="133"/>
    </location>
</feature>